<dbReference type="PANTHER" id="PTHR38469:SF1">
    <property type="entry name" value="PERIPLASMIC PEPTIDASE SUBFAMILY S1B"/>
    <property type="match status" value="1"/>
</dbReference>
<dbReference type="GO" id="GO:0070009">
    <property type="term" value="F:serine-type aminopeptidase activity"/>
    <property type="evidence" value="ECO:0007669"/>
    <property type="project" value="UniProtKB-UniRule"/>
</dbReference>
<proteinExistence type="inferred from homology"/>
<keyword evidence="3 6" id="KW-0645">Protease</keyword>
<comment type="similarity">
    <text evidence="1 6">Belongs to the peptidase S46 family.</text>
</comment>
<evidence type="ECO:0000256" key="6">
    <source>
        <dbReference type="RuleBase" id="RU366067"/>
    </source>
</evidence>
<dbReference type="RefSeq" id="WP_200267736.1">
    <property type="nucleotide sequence ID" value="NZ_JAENIJ010000004.1"/>
</dbReference>
<dbReference type="EMBL" id="JAENIJ010000004">
    <property type="protein sequence ID" value="MBK1881483.1"/>
    <property type="molecule type" value="Genomic_DNA"/>
</dbReference>
<evidence type="ECO:0000256" key="4">
    <source>
        <dbReference type="ARBA" id="ARBA00022729"/>
    </source>
</evidence>
<keyword evidence="2 6" id="KW-0031">Aminopeptidase</keyword>
<dbReference type="InterPro" id="IPR019500">
    <property type="entry name" value="Pep_S46"/>
</dbReference>
<evidence type="ECO:0000313" key="8">
    <source>
        <dbReference type="Proteomes" id="UP000603141"/>
    </source>
</evidence>
<evidence type="ECO:0000256" key="3">
    <source>
        <dbReference type="ARBA" id="ARBA00022670"/>
    </source>
</evidence>
<dbReference type="EC" id="3.4.14.-" evidence="6"/>
<keyword evidence="4 6" id="KW-0732">Signal</keyword>
<comment type="caution">
    <text evidence="7">The sequence shown here is derived from an EMBL/GenBank/DDBJ whole genome shotgun (WGS) entry which is preliminary data.</text>
</comment>
<keyword evidence="6" id="KW-0720">Serine protease</keyword>
<feature type="chain" id="PRO_5038154556" description="Dipeptidyl-peptidase" evidence="6">
    <location>
        <begin position="22"/>
        <end position="684"/>
    </location>
</feature>
<comment type="function">
    <text evidence="6">Catalyzes the removal of dipeptides from the N-terminus of oligopeptides.</text>
</comment>
<evidence type="ECO:0000313" key="7">
    <source>
        <dbReference type="EMBL" id="MBK1881483.1"/>
    </source>
</evidence>
<evidence type="ECO:0000256" key="1">
    <source>
        <dbReference type="ARBA" id="ARBA00010491"/>
    </source>
</evidence>
<sequence length="684" mass="75123">MTAQSIRLTSLLFVSILTAKADEGMWLFNKPPVRQVKEKYGFEMTPEWLSHLQHAAVRFNNGGSGSFVSDEGLILTNHHVGSGFLEKLSTAERDLLKDGFYADSLEAELPCPGLELYVLQGIRDVTQQVDAAVKGLSGEKAVAARRAVIAEIEKNATDQPDEKGDVVTLYRGGSYQLYLYKSYTDVRLVMAPDAQAGAFGGDPDNFEFPRYCLDYSFFRAYENGKPAKTPDFLKWNSNGPKEGELTFVAGHPGSTNRSVTLAELEDMRDRSMPDRLALMLRSEAILRAWADRDLENARRAKGSIVGTQNGRKAYMARLNGLLDPAFMQRKQASEDAFRKQLKADDQWAKADAAFDQIAKATAGEEALSPRIQMLEGGFGTGLYGMAKTLLRVADESEKPDGERLGEYQDASRVSLELGLLSDRPFYKNLETVRMADALMVLCDKLGATDPIVVKILAGKSPQERAAELVSQTQMDDVEVRRALYQGGKNAVDASNDPMIELARLVDPEGRELRAKAEEFSEATAEAHQEIAEARFAIEGDSNYPDATFSLRLSFGVAKGYTEDGVAIPYETTFSGMSARSVNQGGVAPFDFSPKWSASMAQLNPETPVDYVTTNDITGGNSGSPVVNEKAELIGLVFDSNSHGLVSDFAYTEERGRTVCVHPASIVESLEKIYHAKRVLDEILK</sequence>
<dbReference type="Pfam" id="PF10459">
    <property type="entry name" value="Peptidase_S46"/>
    <property type="match status" value="1"/>
</dbReference>
<reference evidence="7" key="1">
    <citation type="submission" date="2021-01" db="EMBL/GenBank/DDBJ databases">
        <title>Modified the classification status of verrucomicrobia.</title>
        <authorList>
            <person name="Feng X."/>
        </authorList>
    </citation>
    <scope>NUCLEOTIDE SEQUENCE</scope>
    <source>
        <strain evidence="7">KCTC 22041</strain>
    </source>
</reference>
<accession>A0A934VV69</accession>
<dbReference type="SUPFAM" id="SSF50494">
    <property type="entry name" value="Trypsin-like serine proteases"/>
    <property type="match status" value="1"/>
</dbReference>
<evidence type="ECO:0000256" key="5">
    <source>
        <dbReference type="ARBA" id="ARBA00022801"/>
    </source>
</evidence>
<dbReference type="GO" id="GO:0043171">
    <property type="term" value="P:peptide catabolic process"/>
    <property type="evidence" value="ECO:0007669"/>
    <property type="project" value="UniProtKB-UniRule"/>
</dbReference>
<dbReference type="Proteomes" id="UP000603141">
    <property type="component" value="Unassembled WGS sequence"/>
</dbReference>
<dbReference type="InterPro" id="IPR043504">
    <property type="entry name" value="Peptidase_S1_PA_chymotrypsin"/>
</dbReference>
<feature type="signal peptide" evidence="6">
    <location>
        <begin position="1"/>
        <end position="21"/>
    </location>
</feature>
<dbReference type="GO" id="GO:0006508">
    <property type="term" value="P:proteolysis"/>
    <property type="evidence" value="ECO:0007669"/>
    <property type="project" value="UniProtKB-KW"/>
</dbReference>
<keyword evidence="8" id="KW-1185">Reference proteome</keyword>
<evidence type="ECO:0000256" key="2">
    <source>
        <dbReference type="ARBA" id="ARBA00022438"/>
    </source>
</evidence>
<name>A0A934VV69_9BACT</name>
<dbReference type="AlphaFoldDB" id="A0A934VV69"/>
<dbReference type="Gene3D" id="2.40.10.10">
    <property type="entry name" value="Trypsin-like serine proteases"/>
    <property type="match status" value="1"/>
</dbReference>
<dbReference type="InterPro" id="IPR009003">
    <property type="entry name" value="Peptidase_S1_PA"/>
</dbReference>
<gene>
    <name evidence="7" type="ORF">JIN85_03590</name>
</gene>
<dbReference type="GO" id="GO:0008239">
    <property type="term" value="F:dipeptidyl-peptidase activity"/>
    <property type="evidence" value="ECO:0007669"/>
    <property type="project" value="UniProtKB-UniRule"/>
</dbReference>
<dbReference type="PANTHER" id="PTHR38469">
    <property type="entry name" value="PERIPLASMIC PEPTIDASE SUBFAMILY S1B"/>
    <property type="match status" value="1"/>
</dbReference>
<organism evidence="7 8">
    <name type="scientific">Luteolibacter pohnpeiensis</name>
    <dbReference type="NCBI Taxonomy" id="454153"/>
    <lineage>
        <taxon>Bacteria</taxon>
        <taxon>Pseudomonadati</taxon>
        <taxon>Verrucomicrobiota</taxon>
        <taxon>Verrucomicrobiia</taxon>
        <taxon>Verrucomicrobiales</taxon>
        <taxon>Verrucomicrobiaceae</taxon>
        <taxon>Luteolibacter</taxon>
    </lineage>
</organism>
<protein>
    <recommendedName>
        <fullName evidence="6">Dipeptidyl-peptidase</fullName>
        <ecNumber evidence="6">3.4.14.-</ecNumber>
    </recommendedName>
</protein>
<keyword evidence="5 6" id="KW-0378">Hydrolase</keyword>